<gene>
    <name evidence="1" type="ORF">J1N35_019586</name>
</gene>
<evidence type="ECO:0000313" key="1">
    <source>
        <dbReference type="EMBL" id="KAH1092329.1"/>
    </source>
</evidence>
<keyword evidence="2" id="KW-1185">Reference proteome</keyword>
<evidence type="ECO:0000313" key="2">
    <source>
        <dbReference type="Proteomes" id="UP000828251"/>
    </source>
</evidence>
<name>A0A9D3VRK3_9ROSI</name>
<dbReference type="EMBL" id="JAIQCV010000006">
    <property type="protein sequence ID" value="KAH1092329.1"/>
    <property type="molecule type" value="Genomic_DNA"/>
</dbReference>
<proteinExistence type="predicted"/>
<organism evidence="1 2">
    <name type="scientific">Gossypium stocksii</name>
    <dbReference type="NCBI Taxonomy" id="47602"/>
    <lineage>
        <taxon>Eukaryota</taxon>
        <taxon>Viridiplantae</taxon>
        <taxon>Streptophyta</taxon>
        <taxon>Embryophyta</taxon>
        <taxon>Tracheophyta</taxon>
        <taxon>Spermatophyta</taxon>
        <taxon>Magnoliopsida</taxon>
        <taxon>eudicotyledons</taxon>
        <taxon>Gunneridae</taxon>
        <taxon>Pentapetalae</taxon>
        <taxon>rosids</taxon>
        <taxon>malvids</taxon>
        <taxon>Malvales</taxon>
        <taxon>Malvaceae</taxon>
        <taxon>Malvoideae</taxon>
        <taxon>Gossypium</taxon>
    </lineage>
</organism>
<protein>
    <submittedName>
        <fullName evidence="1">Uncharacterized protein</fullName>
    </submittedName>
</protein>
<accession>A0A9D3VRK3</accession>
<dbReference type="Proteomes" id="UP000828251">
    <property type="component" value="Unassembled WGS sequence"/>
</dbReference>
<reference evidence="1 2" key="1">
    <citation type="journal article" date="2021" name="Plant Biotechnol. J.">
        <title>Multi-omics assisted identification of the key and species-specific regulatory components of drought-tolerant mechanisms in Gossypium stocksii.</title>
        <authorList>
            <person name="Yu D."/>
            <person name="Ke L."/>
            <person name="Zhang D."/>
            <person name="Wu Y."/>
            <person name="Sun Y."/>
            <person name="Mei J."/>
            <person name="Sun J."/>
            <person name="Sun Y."/>
        </authorList>
    </citation>
    <scope>NUCLEOTIDE SEQUENCE [LARGE SCALE GENOMIC DNA]</scope>
    <source>
        <strain evidence="2">cv. E1</strain>
        <tissue evidence="1">Leaf</tissue>
    </source>
</reference>
<dbReference type="AlphaFoldDB" id="A0A9D3VRK3"/>
<sequence length="62" mass="7440">MATRKYFLRVKRTFIHSQEFNDIIKFVCCKNAVDIEMIFECRRDMELASGCPIHDVEIRAYH</sequence>
<comment type="caution">
    <text evidence="1">The sequence shown here is derived from an EMBL/GenBank/DDBJ whole genome shotgun (WGS) entry which is preliminary data.</text>
</comment>